<organism evidence="2 3">
    <name type="scientific">Elysia marginata</name>
    <dbReference type="NCBI Taxonomy" id="1093978"/>
    <lineage>
        <taxon>Eukaryota</taxon>
        <taxon>Metazoa</taxon>
        <taxon>Spiralia</taxon>
        <taxon>Lophotrochozoa</taxon>
        <taxon>Mollusca</taxon>
        <taxon>Gastropoda</taxon>
        <taxon>Heterobranchia</taxon>
        <taxon>Euthyneura</taxon>
        <taxon>Panpulmonata</taxon>
        <taxon>Sacoglossa</taxon>
        <taxon>Placobranchoidea</taxon>
        <taxon>Plakobranchidae</taxon>
        <taxon>Elysia</taxon>
    </lineage>
</organism>
<gene>
    <name evidence="2" type="ORF">ElyMa_001058900</name>
</gene>
<comment type="caution">
    <text evidence="2">The sequence shown here is derived from an EMBL/GenBank/DDBJ whole genome shotgun (WGS) entry which is preliminary data.</text>
</comment>
<dbReference type="AlphaFoldDB" id="A0AAV4HP30"/>
<evidence type="ECO:0000313" key="2">
    <source>
        <dbReference type="EMBL" id="GFR99927.1"/>
    </source>
</evidence>
<accession>A0AAV4HP30</accession>
<keyword evidence="3" id="KW-1185">Reference proteome</keyword>
<proteinExistence type="predicted"/>
<evidence type="ECO:0000313" key="3">
    <source>
        <dbReference type="Proteomes" id="UP000762676"/>
    </source>
</evidence>
<dbReference type="Proteomes" id="UP000762676">
    <property type="component" value="Unassembled WGS sequence"/>
</dbReference>
<evidence type="ECO:0000256" key="1">
    <source>
        <dbReference type="SAM" id="MobiDB-lite"/>
    </source>
</evidence>
<feature type="region of interest" description="Disordered" evidence="1">
    <location>
        <begin position="1"/>
        <end position="22"/>
    </location>
</feature>
<reference evidence="2 3" key="1">
    <citation type="journal article" date="2021" name="Elife">
        <title>Chloroplast acquisition without the gene transfer in kleptoplastic sea slugs, Plakobranchus ocellatus.</title>
        <authorList>
            <person name="Maeda T."/>
            <person name="Takahashi S."/>
            <person name="Yoshida T."/>
            <person name="Shimamura S."/>
            <person name="Takaki Y."/>
            <person name="Nagai Y."/>
            <person name="Toyoda A."/>
            <person name="Suzuki Y."/>
            <person name="Arimoto A."/>
            <person name="Ishii H."/>
            <person name="Satoh N."/>
            <person name="Nishiyama T."/>
            <person name="Hasebe M."/>
            <person name="Maruyama T."/>
            <person name="Minagawa J."/>
            <person name="Obokata J."/>
            <person name="Shigenobu S."/>
        </authorList>
    </citation>
    <scope>NUCLEOTIDE SEQUENCE [LARGE SCALE GENOMIC DNA]</scope>
</reference>
<sequence>MCRGWKLNPRPPDHRSDALTTDPRCSTEEIRILSFCIFYTDFLMSHSRAPDSGDTDSDTWNGSRDVEKQNKNAKTIFTLPNEHWSEQDRR</sequence>
<protein>
    <submittedName>
        <fullName evidence="2">Uncharacterized protein</fullName>
    </submittedName>
</protein>
<feature type="region of interest" description="Disordered" evidence="1">
    <location>
        <begin position="47"/>
        <end position="90"/>
    </location>
</feature>
<name>A0AAV4HP30_9GAST</name>
<dbReference type="EMBL" id="BMAT01002136">
    <property type="protein sequence ID" value="GFR99927.1"/>
    <property type="molecule type" value="Genomic_DNA"/>
</dbReference>